<dbReference type="EMBL" id="JAEFCI010005871">
    <property type="protein sequence ID" value="KAG5460043.1"/>
    <property type="molecule type" value="Genomic_DNA"/>
</dbReference>
<protein>
    <submittedName>
        <fullName evidence="1">Uncharacterized protein</fullName>
    </submittedName>
</protein>
<evidence type="ECO:0000313" key="2">
    <source>
        <dbReference type="Proteomes" id="UP000673691"/>
    </source>
</evidence>
<dbReference type="AlphaFoldDB" id="A0A8H8DIV9"/>
<gene>
    <name evidence="1" type="ORF">BJ554DRAFT_7956</name>
</gene>
<dbReference type="Proteomes" id="UP000673691">
    <property type="component" value="Unassembled WGS sequence"/>
</dbReference>
<name>A0A8H8DIV9_9FUNG</name>
<proteinExistence type="predicted"/>
<keyword evidence="2" id="KW-1185">Reference proteome</keyword>
<organism evidence="1 2">
    <name type="scientific">Olpidium bornovanus</name>
    <dbReference type="NCBI Taxonomy" id="278681"/>
    <lineage>
        <taxon>Eukaryota</taxon>
        <taxon>Fungi</taxon>
        <taxon>Fungi incertae sedis</taxon>
        <taxon>Olpidiomycota</taxon>
        <taxon>Olpidiomycotina</taxon>
        <taxon>Olpidiomycetes</taxon>
        <taxon>Olpidiales</taxon>
        <taxon>Olpidiaceae</taxon>
        <taxon>Olpidium</taxon>
    </lineage>
</organism>
<reference evidence="1 2" key="1">
    <citation type="journal article" name="Sci. Rep.">
        <title>Genome-scale phylogenetic analyses confirm Olpidium as the closest living zoosporic fungus to the non-flagellated, terrestrial fungi.</title>
        <authorList>
            <person name="Chang Y."/>
            <person name="Rochon D."/>
            <person name="Sekimoto S."/>
            <person name="Wang Y."/>
            <person name="Chovatia M."/>
            <person name="Sandor L."/>
            <person name="Salamov A."/>
            <person name="Grigoriev I.V."/>
            <person name="Stajich J.E."/>
            <person name="Spatafora J.W."/>
        </authorList>
    </citation>
    <scope>NUCLEOTIDE SEQUENCE [LARGE SCALE GENOMIC DNA]</scope>
    <source>
        <strain evidence="1">S191</strain>
    </source>
</reference>
<sequence length="303" mass="32741">MTRLRRPAAPRLELDYSAFILAAASAPHAIIRAASQATRQEADAISTDSEEDMPLNLLAAVVNLSRHALLDPCCRPLTTDIGNCSCTTASEIPPHRETDKLAQNRCQLRAMLAAVTAKVSSSLIVQTTRSGGPLRGDSVASRAESDVCSNQVAIDEKEVSRRAAAQAAGMCLSLFEWLVLELPGEESACISGALATVGRANDRPRVYLTASVSVLPFPLFSFIRRPFIADLAEDLCRLVVSSVLFEAPHLYEADEAGSELRPYHPLADALAGRVERMCTRIEVKLSQDFPSARVRETTPHTCG</sequence>
<accession>A0A8H8DIV9</accession>
<comment type="caution">
    <text evidence="1">The sequence shown here is derived from an EMBL/GenBank/DDBJ whole genome shotgun (WGS) entry which is preliminary data.</text>
</comment>
<evidence type="ECO:0000313" key="1">
    <source>
        <dbReference type="EMBL" id="KAG5460043.1"/>
    </source>
</evidence>